<proteinExistence type="predicted"/>
<evidence type="ECO:0000256" key="1">
    <source>
        <dbReference type="SAM" id="Phobius"/>
    </source>
</evidence>
<dbReference type="HOGENOM" id="CLU_036632_5_0_1"/>
<sequence length="384" mass="42389">MNRTQAIITDTNKTPLVEIFVYIPLAFSFLSVLARLATKLVVLKKLGWHDHLITISLAFAMGQSAAVAIQCANGFGQLTVTTNDGQQQTMLKAEYASNMLFITSLYFANVSVALFLIELTPITVKKRASQFLGIVISLWAISSIVASAFQCHLPNVWDNLNGKCFDRKAFWNSVAIVNIITDAALILIIIVIALHIKASWNRRLTIIAVFGTRIFVIVAVVFQLIYYNKTIVNPVFDLWPAAISTQIAQCLSIVTACFPYLKPFLSSLESGMMRADDLRRRGGTENDDYNGYYVHKSGDSSGLGGKGSKIRKMVSDSLESRKTVETFRLSNLIPGDATTTVGTGEAYEWDGQSHTSQSQIIKETRTWNVDVQSTEHRGASIASE</sequence>
<keyword evidence="4" id="KW-1185">Reference proteome</keyword>
<gene>
    <name evidence="3" type="ORF">SBOR_8159</name>
</gene>
<feature type="domain" description="Rhodopsin" evidence="2">
    <location>
        <begin position="34"/>
        <end position="266"/>
    </location>
</feature>
<keyword evidence="1" id="KW-0472">Membrane</keyword>
<keyword evidence="1" id="KW-1133">Transmembrane helix</keyword>
<protein>
    <recommendedName>
        <fullName evidence="2">Rhodopsin domain-containing protein</fullName>
    </recommendedName>
</protein>
<feature type="transmembrane region" description="Helical" evidence="1">
    <location>
        <begin position="95"/>
        <end position="119"/>
    </location>
</feature>
<dbReference type="AlphaFoldDB" id="W9C6F2"/>
<feature type="transmembrane region" description="Helical" evidence="1">
    <location>
        <begin position="131"/>
        <end position="149"/>
    </location>
</feature>
<keyword evidence="1" id="KW-0812">Transmembrane</keyword>
<dbReference type="InterPro" id="IPR049326">
    <property type="entry name" value="Rhodopsin_dom_fungi"/>
</dbReference>
<dbReference type="PANTHER" id="PTHR38794">
    <property type="entry name" value="INTEGRAL MEMBRANE PROTEIN"/>
    <property type="match status" value="1"/>
</dbReference>
<dbReference type="EMBL" id="AYSA01000497">
    <property type="protein sequence ID" value="ESZ91436.1"/>
    <property type="molecule type" value="Genomic_DNA"/>
</dbReference>
<evidence type="ECO:0000313" key="4">
    <source>
        <dbReference type="Proteomes" id="UP000019487"/>
    </source>
</evidence>
<evidence type="ECO:0000313" key="3">
    <source>
        <dbReference type="EMBL" id="ESZ91436.1"/>
    </source>
</evidence>
<evidence type="ECO:0000259" key="2">
    <source>
        <dbReference type="Pfam" id="PF20684"/>
    </source>
</evidence>
<organism evidence="3 4">
    <name type="scientific">Sclerotinia borealis (strain F-4128)</name>
    <dbReference type="NCBI Taxonomy" id="1432307"/>
    <lineage>
        <taxon>Eukaryota</taxon>
        <taxon>Fungi</taxon>
        <taxon>Dikarya</taxon>
        <taxon>Ascomycota</taxon>
        <taxon>Pezizomycotina</taxon>
        <taxon>Leotiomycetes</taxon>
        <taxon>Helotiales</taxon>
        <taxon>Sclerotiniaceae</taxon>
        <taxon>Sclerotinia</taxon>
    </lineage>
</organism>
<feature type="transmembrane region" description="Helical" evidence="1">
    <location>
        <begin position="169"/>
        <end position="194"/>
    </location>
</feature>
<name>W9C6F2_SCLBF</name>
<feature type="transmembrane region" description="Helical" evidence="1">
    <location>
        <begin position="19"/>
        <end position="42"/>
    </location>
</feature>
<dbReference type="Proteomes" id="UP000019487">
    <property type="component" value="Unassembled WGS sequence"/>
</dbReference>
<dbReference type="PANTHER" id="PTHR38794:SF1">
    <property type="entry name" value="INTEGRAL MEMBRANE PROTEIN"/>
    <property type="match status" value="1"/>
</dbReference>
<dbReference type="OrthoDB" id="3918601at2759"/>
<feature type="transmembrane region" description="Helical" evidence="1">
    <location>
        <begin position="206"/>
        <end position="226"/>
    </location>
</feature>
<feature type="transmembrane region" description="Helical" evidence="1">
    <location>
        <begin position="54"/>
        <end position="75"/>
    </location>
</feature>
<comment type="caution">
    <text evidence="3">The sequence shown here is derived from an EMBL/GenBank/DDBJ whole genome shotgun (WGS) entry which is preliminary data.</text>
</comment>
<reference evidence="3 4" key="1">
    <citation type="journal article" date="2014" name="Genome Announc.">
        <title>Draft genome sequence of Sclerotinia borealis, a psychrophilic plant pathogenic fungus.</title>
        <authorList>
            <person name="Mardanov A.V."/>
            <person name="Beletsky A.V."/>
            <person name="Kadnikov V.V."/>
            <person name="Ignatov A.N."/>
            <person name="Ravin N.V."/>
        </authorList>
    </citation>
    <scope>NUCLEOTIDE SEQUENCE [LARGE SCALE GENOMIC DNA]</scope>
    <source>
        <strain evidence="4">F-4157</strain>
    </source>
</reference>
<dbReference type="Pfam" id="PF20684">
    <property type="entry name" value="Fung_rhodopsin"/>
    <property type="match status" value="1"/>
</dbReference>
<accession>W9C6F2</accession>